<dbReference type="NCBIfam" id="TIGR01727">
    <property type="entry name" value="oligo_HPY"/>
    <property type="match status" value="1"/>
</dbReference>
<dbReference type="InterPro" id="IPR003593">
    <property type="entry name" value="AAA+_ATPase"/>
</dbReference>
<gene>
    <name evidence="5" type="ORF">QBE54_01500</name>
</gene>
<dbReference type="CDD" id="cd03257">
    <property type="entry name" value="ABC_NikE_OppD_transporters"/>
    <property type="match status" value="1"/>
</dbReference>
<dbReference type="InterPro" id="IPR013563">
    <property type="entry name" value="Oligopep_ABC_C"/>
</dbReference>
<keyword evidence="3 5" id="KW-0067">ATP-binding</keyword>
<proteinExistence type="predicted"/>
<name>A0ABZ2YDS2_9BACT</name>
<organism evidence="5 6">
    <name type="scientific">Thermatribacter velox</name>
    <dbReference type="NCBI Taxonomy" id="3039681"/>
    <lineage>
        <taxon>Bacteria</taxon>
        <taxon>Pseudomonadati</taxon>
        <taxon>Atribacterota</taxon>
        <taxon>Atribacteria</taxon>
        <taxon>Atribacterales</taxon>
        <taxon>Thermatribacteraceae</taxon>
        <taxon>Thermatribacter</taxon>
    </lineage>
</organism>
<dbReference type="PANTHER" id="PTHR43067:SF4">
    <property type="entry name" value="OLIGOPEPTIDE ABC TRANSPORTER, ATP-BINDING PROTEIN"/>
    <property type="match status" value="1"/>
</dbReference>
<feature type="domain" description="ABC transporter" evidence="4">
    <location>
        <begin position="5"/>
        <end position="262"/>
    </location>
</feature>
<dbReference type="Pfam" id="PF08352">
    <property type="entry name" value="oligo_HPY"/>
    <property type="match status" value="1"/>
</dbReference>
<dbReference type="InterPro" id="IPR003439">
    <property type="entry name" value="ABC_transporter-like_ATP-bd"/>
</dbReference>
<dbReference type="EMBL" id="CP121689">
    <property type="protein sequence ID" value="WZL76436.1"/>
    <property type="molecule type" value="Genomic_DNA"/>
</dbReference>
<evidence type="ECO:0000313" key="5">
    <source>
        <dbReference type="EMBL" id="WZL76436.1"/>
    </source>
</evidence>
<dbReference type="InterPro" id="IPR027417">
    <property type="entry name" value="P-loop_NTPase"/>
</dbReference>
<dbReference type="RefSeq" id="WP_369018598.1">
    <property type="nucleotide sequence ID" value="NZ_CP121689.1"/>
</dbReference>
<keyword evidence="1" id="KW-0813">Transport</keyword>
<dbReference type="InterPro" id="IPR017871">
    <property type="entry name" value="ABC_transporter-like_CS"/>
</dbReference>
<dbReference type="Gene3D" id="3.40.50.300">
    <property type="entry name" value="P-loop containing nucleotide triphosphate hydrolases"/>
    <property type="match status" value="1"/>
</dbReference>
<dbReference type="PROSITE" id="PS50893">
    <property type="entry name" value="ABC_TRANSPORTER_2"/>
    <property type="match status" value="1"/>
</dbReference>
<dbReference type="PROSITE" id="PS00211">
    <property type="entry name" value="ABC_TRANSPORTER_1"/>
    <property type="match status" value="1"/>
</dbReference>
<dbReference type="Proteomes" id="UP001461341">
    <property type="component" value="Chromosome"/>
</dbReference>
<evidence type="ECO:0000256" key="3">
    <source>
        <dbReference type="ARBA" id="ARBA00022840"/>
    </source>
</evidence>
<evidence type="ECO:0000259" key="4">
    <source>
        <dbReference type="PROSITE" id="PS50893"/>
    </source>
</evidence>
<sequence length="334" mass="37236">MKTVLKAENLRAFYVLQVAGRKKVIQAVNGVNLDIQEDQVYGIAGESGCGKTTLLKVLFAKADPPLQIFEGAVYYRENDSLLNAIELDSEQMRKLRWTYISYIPQGSMSVFNPVKKIKSTFLDFLQSHVQNRVKKELLALAEEHLRKLGLYPRLLDAYPHQLSGGMRQRVSIALATLLSPRVILADEPTTALDVVAQRAVLQLLQEIQKQLKNTIVLVTHDMGIHANIATHMVIMYAGKIVEEASTEEMFTNPFHPYTRYLINSLPRIGDKRVRESAPGNPPSLVDPPPGCAFHPRCPEATELCSSKQPDFVEVSAGHKVACWLYGGANHGTFT</sequence>
<dbReference type="GO" id="GO:0005524">
    <property type="term" value="F:ATP binding"/>
    <property type="evidence" value="ECO:0007669"/>
    <property type="project" value="UniProtKB-KW"/>
</dbReference>
<protein>
    <submittedName>
        <fullName evidence="5">ABC transporter ATP-binding protein</fullName>
    </submittedName>
</protein>
<reference evidence="5 6" key="1">
    <citation type="submission" date="2023-03" db="EMBL/GenBank/DDBJ databases">
        <title>Novel Species.</title>
        <authorList>
            <person name="Ma S."/>
        </authorList>
    </citation>
    <scope>NUCLEOTIDE SEQUENCE [LARGE SCALE GENOMIC DNA]</scope>
    <source>
        <strain evidence="5 6">B11</strain>
    </source>
</reference>
<dbReference type="SMART" id="SM00382">
    <property type="entry name" value="AAA"/>
    <property type="match status" value="1"/>
</dbReference>
<dbReference type="SUPFAM" id="SSF52540">
    <property type="entry name" value="P-loop containing nucleoside triphosphate hydrolases"/>
    <property type="match status" value="1"/>
</dbReference>
<dbReference type="PANTHER" id="PTHR43067">
    <property type="entry name" value="OLIGOPEPTIDE/DIPEPTIDE ABC TRANSPORTER, ATPASE SUBUNIT"/>
    <property type="match status" value="1"/>
</dbReference>
<accession>A0ABZ2YDS2</accession>
<keyword evidence="2" id="KW-0547">Nucleotide-binding</keyword>
<evidence type="ECO:0000313" key="6">
    <source>
        <dbReference type="Proteomes" id="UP001461341"/>
    </source>
</evidence>
<dbReference type="Pfam" id="PF00005">
    <property type="entry name" value="ABC_tran"/>
    <property type="match status" value="1"/>
</dbReference>
<keyword evidence="6" id="KW-1185">Reference proteome</keyword>
<evidence type="ECO:0000256" key="2">
    <source>
        <dbReference type="ARBA" id="ARBA00022741"/>
    </source>
</evidence>
<evidence type="ECO:0000256" key="1">
    <source>
        <dbReference type="ARBA" id="ARBA00022448"/>
    </source>
</evidence>